<dbReference type="KEGG" id="bcoh:BC6307_06925"/>
<accession>A0A223KNE9</accession>
<dbReference type="EMBL" id="CP018866">
    <property type="protein sequence ID" value="AST91030.1"/>
    <property type="molecule type" value="Genomic_DNA"/>
</dbReference>
<evidence type="ECO:0000313" key="1">
    <source>
        <dbReference type="EMBL" id="AST91030.1"/>
    </source>
</evidence>
<sequence length="585" mass="68347">MKTFYPRLKNDVNILETKDGLVLKRKKEYIYIKGNTALKDFIYKVAASLDGQKTIEEVQSKFDENAKKIIQVIQHLESKKFLHNNYENIINSQSIVYSQHKTTIDYISNYQEDGLARFQHFRNSKILIIGSGMSWESIIDNLSNLGMKELHVLQMHGRSEQLCQEWNLPSERHNGSDTAIVKINEIPSTEVAADYDLIIHVQDNFDREDYIFIDTKIQTANLIHVFSEGRYAYRTSIDVSANFIWRTMLRKRWMNFHQRTKQNKAPEKMSMLLIGSQIALDVLHHMTGVEIMINHSIKKFDLQYEQSPKELYMIQSSSKGQQKMNKADMINMYKSLVDPAIGLFIEFNEVKHNHFPYNIYELKHGEEYVSIGASLSEEDAQLYAFTTGFKHHVTKEYNQEGFSILETSKQRLYEKTVQYHVLTKLKDIVKVKKTLPISDCNMSSEAYFILRSLQMRFQEEVHIKYVNLNQDLSPALHNKPDLFYIHIKAKINEYFLLSDSLQFPMQEILERIYLHYIVEGKLSNPLQDNQFFTELSTQQLSILESMYLELTNDSIKENSLVTTFDLMGNEIHISWMTPSTAGVQI</sequence>
<gene>
    <name evidence="1" type="ORF">BC6307_06925</name>
</gene>
<reference evidence="1 2" key="1">
    <citation type="submission" date="2016-12" db="EMBL/GenBank/DDBJ databases">
        <title>The whole genome sequencing and assembly of Bacillus cohnii DSM 6307T strain.</title>
        <authorList>
            <person name="Lee Y.-J."/>
            <person name="Yi H."/>
            <person name="Bahn Y.-S."/>
            <person name="Kim J.F."/>
            <person name="Lee D.-W."/>
        </authorList>
    </citation>
    <scope>NUCLEOTIDE SEQUENCE [LARGE SCALE GENOMIC DNA]</scope>
    <source>
        <strain evidence="1 2">DSM 6307</strain>
    </source>
</reference>
<name>A0A223KNE9_9BACI</name>
<organism evidence="1 2">
    <name type="scientific">Sutcliffiella cohnii</name>
    <dbReference type="NCBI Taxonomy" id="33932"/>
    <lineage>
        <taxon>Bacteria</taxon>
        <taxon>Bacillati</taxon>
        <taxon>Bacillota</taxon>
        <taxon>Bacilli</taxon>
        <taxon>Bacillales</taxon>
        <taxon>Bacillaceae</taxon>
        <taxon>Sutcliffiella</taxon>
    </lineage>
</organism>
<dbReference type="RefSeq" id="WP_066415885.1">
    <property type="nucleotide sequence ID" value="NZ_CP018866.1"/>
</dbReference>
<protein>
    <submittedName>
        <fullName evidence="1">Uncharacterized protein</fullName>
    </submittedName>
</protein>
<proteinExistence type="predicted"/>
<evidence type="ECO:0000313" key="2">
    <source>
        <dbReference type="Proteomes" id="UP000215224"/>
    </source>
</evidence>
<dbReference type="Proteomes" id="UP000215224">
    <property type="component" value="Chromosome"/>
</dbReference>
<dbReference type="STRING" id="1314751.GCA_001591425_02203"/>
<dbReference type="AlphaFoldDB" id="A0A223KNE9"/>
<keyword evidence="2" id="KW-1185">Reference proteome</keyword>